<evidence type="ECO:0000256" key="8">
    <source>
        <dbReference type="RuleBase" id="RU363032"/>
    </source>
</evidence>
<dbReference type="Proteomes" id="UP000186795">
    <property type="component" value="Unassembled WGS sequence"/>
</dbReference>
<dbReference type="InterPro" id="IPR035277">
    <property type="entry name" value="MalF_N"/>
</dbReference>
<dbReference type="RefSeq" id="WP_076526442.1">
    <property type="nucleotide sequence ID" value="NZ_CP048103.1"/>
</dbReference>
<dbReference type="PANTHER" id="PTHR47314">
    <property type="entry name" value="MALTOSE/MALTODEXTRIN TRANSPORT SYSTEM PERMEASE PROTEIN MALF"/>
    <property type="match status" value="1"/>
</dbReference>
<feature type="domain" description="ABC transmembrane type-1" evidence="9">
    <location>
        <begin position="203"/>
        <end position="422"/>
    </location>
</feature>
<dbReference type="GO" id="GO:1990060">
    <property type="term" value="C:maltose transport complex"/>
    <property type="evidence" value="ECO:0007669"/>
    <property type="project" value="TreeGrafter"/>
</dbReference>
<evidence type="ECO:0000313" key="10">
    <source>
        <dbReference type="EMBL" id="SIT17106.1"/>
    </source>
</evidence>
<reference evidence="11" key="1">
    <citation type="submission" date="2017-01" db="EMBL/GenBank/DDBJ databases">
        <authorList>
            <person name="Varghese N."/>
            <person name="Submissions S."/>
        </authorList>
    </citation>
    <scope>NUCLEOTIDE SEQUENCE [LARGE SCALE GENOMIC DNA]</scope>
    <source>
        <strain evidence="11">DSM 45196</strain>
    </source>
</reference>
<dbReference type="FunFam" id="1.10.3720.10:FF:000036">
    <property type="entry name" value="Maltodextrin ABC transporter, permease protein"/>
    <property type="match status" value="1"/>
</dbReference>
<evidence type="ECO:0000256" key="5">
    <source>
        <dbReference type="ARBA" id="ARBA00022692"/>
    </source>
</evidence>
<dbReference type="GO" id="GO:0042956">
    <property type="term" value="P:maltodextrin transmembrane transport"/>
    <property type="evidence" value="ECO:0007669"/>
    <property type="project" value="TreeGrafter"/>
</dbReference>
<feature type="transmembrane region" description="Helical" evidence="8">
    <location>
        <begin position="43"/>
        <end position="69"/>
    </location>
</feature>
<evidence type="ECO:0000313" key="11">
    <source>
        <dbReference type="Proteomes" id="UP000186795"/>
    </source>
</evidence>
<organism evidence="10 11">
    <name type="scientific">Kroppenstedtia eburnea</name>
    <dbReference type="NCBI Taxonomy" id="714067"/>
    <lineage>
        <taxon>Bacteria</taxon>
        <taxon>Bacillati</taxon>
        <taxon>Bacillota</taxon>
        <taxon>Bacilli</taxon>
        <taxon>Bacillales</taxon>
        <taxon>Thermoactinomycetaceae</taxon>
        <taxon>Kroppenstedtia</taxon>
    </lineage>
</organism>
<keyword evidence="2 8" id="KW-0813">Transport</keyword>
<name>A0A1N7Q2P2_9BACL</name>
<keyword evidence="7 8" id="KW-0472">Membrane</keyword>
<keyword evidence="3" id="KW-1003">Cell membrane</keyword>
<dbReference type="SUPFAM" id="SSF161098">
    <property type="entry name" value="MetI-like"/>
    <property type="match status" value="1"/>
</dbReference>
<dbReference type="SUPFAM" id="SSF160964">
    <property type="entry name" value="MalF N-terminal region-like"/>
    <property type="match status" value="1"/>
</dbReference>
<sequence length="436" mass="49178">MTADAKLTTKPERPSVSHRRRAAWLSVLVMGLGQMYNRQWWKGFSFLIAEIAFLIASFDFLNIGLWGMVTLGTEPFLDHSILLLAQGIIAIILILFGLGFYALNIRDAWRVGGMRDRGEEPPTLRETYRLVTDKGYPYLLVAPGLILLIFVVVFPILFTVAIAFTNYDLYHSPPAKLVDWVGFSNFIGMFQSPLWQHSFISVFSWTIVWTLVATTLQFALGLVLAVLIHQKGVRFKKFFRTVLILPWAVPSFVSILVFSGMFDDSFGPINAMLHSVGVGEIPWMTDPMWTRIALLLIQIWLGFPFSLALCAGVLQSISSDLYEAAEMDGATAFRKFRGITLPLVLYATAPVLITQYAFNFNNLNVIYLFNQGKPAVPGQSAGGTDILITWVYKLTFDTHKYNYAAAITLIMSVVLMLVSLYQFRKTRAFQEEDMIQ</sequence>
<proteinExistence type="inferred from homology"/>
<keyword evidence="6 8" id="KW-1133">Transmembrane helix</keyword>
<comment type="subcellular location">
    <subcellularLocation>
        <location evidence="1 8">Cell membrane</location>
        <topology evidence="1 8">Multi-pass membrane protein</topology>
    </subcellularLocation>
</comment>
<dbReference type="GO" id="GO:0015423">
    <property type="term" value="F:ABC-type maltose transporter activity"/>
    <property type="evidence" value="ECO:0007669"/>
    <property type="project" value="TreeGrafter"/>
</dbReference>
<dbReference type="PANTHER" id="PTHR47314:SF2">
    <property type="entry name" value="GALACTOOLIGOSACCHARIDES TRANSPORT SYSTEM PERMEASE PROTEIN GANP"/>
    <property type="match status" value="1"/>
</dbReference>
<evidence type="ECO:0000256" key="4">
    <source>
        <dbReference type="ARBA" id="ARBA00022597"/>
    </source>
</evidence>
<comment type="similarity">
    <text evidence="8">Belongs to the binding-protein-dependent transport system permease family.</text>
</comment>
<accession>A0A1N7Q2P2</accession>
<evidence type="ECO:0000259" key="9">
    <source>
        <dbReference type="PROSITE" id="PS50928"/>
    </source>
</evidence>
<keyword evidence="4" id="KW-0762">Sugar transport</keyword>
<evidence type="ECO:0000256" key="3">
    <source>
        <dbReference type="ARBA" id="ARBA00022475"/>
    </source>
</evidence>
<keyword evidence="5 8" id="KW-0812">Transmembrane</keyword>
<feature type="transmembrane region" description="Helical" evidence="8">
    <location>
        <begin position="241"/>
        <end position="262"/>
    </location>
</feature>
<keyword evidence="11" id="KW-1185">Reference proteome</keyword>
<dbReference type="AlphaFoldDB" id="A0A1N7Q2P2"/>
<dbReference type="CDD" id="cd06261">
    <property type="entry name" value="TM_PBP2"/>
    <property type="match status" value="1"/>
</dbReference>
<gene>
    <name evidence="10" type="ORF">SAMN05421790_11723</name>
</gene>
<feature type="transmembrane region" description="Helical" evidence="8">
    <location>
        <begin position="81"/>
        <end position="103"/>
    </location>
</feature>
<feature type="transmembrane region" description="Helical" evidence="8">
    <location>
        <begin position="338"/>
        <end position="358"/>
    </location>
</feature>
<dbReference type="InterPro" id="IPR035906">
    <property type="entry name" value="MetI-like_sf"/>
</dbReference>
<dbReference type="InterPro" id="IPR000515">
    <property type="entry name" value="MetI-like"/>
</dbReference>
<dbReference type="Pfam" id="PF00528">
    <property type="entry name" value="BPD_transp_1"/>
    <property type="match status" value="1"/>
</dbReference>
<feature type="transmembrane region" description="Helical" evidence="8">
    <location>
        <begin position="138"/>
        <end position="165"/>
    </location>
</feature>
<dbReference type="Gene3D" id="1.10.3720.10">
    <property type="entry name" value="MetI-like"/>
    <property type="match status" value="1"/>
</dbReference>
<feature type="transmembrane region" description="Helical" evidence="8">
    <location>
        <begin position="207"/>
        <end position="229"/>
    </location>
</feature>
<dbReference type="PROSITE" id="PS50928">
    <property type="entry name" value="ABC_TM1"/>
    <property type="match status" value="1"/>
</dbReference>
<dbReference type="EMBL" id="FTOD01000017">
    <property type="protein sequence ID" value="SIT17106.1"/>
    <property type="molecule type" value="Genomic_DNA"/>
</dbReference>
<protein>
    <submittedName>
        <fullName evidence="10">Carbohydrate ABC transporter membrane protein 1, CUT1 family</fullName>
    </submittedName>
</protein>
<evidence type="ECO:0000256" key="1">
    <source>
        <dbReference type="ARBA" id="ARBA00004651"/>
    </source>
</evidence>
<evidence type="ECO:0000256" key="7">
    <source>
        <dbReference type="ARBA" id="ARBA00023136"/>
    </source>
</evidence>
<dbReference type="Gene3D" id="1.20.58.370">
    <property type="entry name" value="MalF N-terminal region-like"/>
    <property type="match status" value="1"/>
</dbReference>
<evidence type="ECO:0000256" key="6">
    <source>
        <dbReference type="ARBA" id="ARBA00022989"/>
    </source>
</evidence>
<feature type="transmembrane region" description="Helical" evidence="8">
    <location>
        <begin position="292"/>
        <end position="317"/>
    </location>
</feature>
<feature type="transmembrane region" description="Helical" evidence="8">
    <location>
        <begin position="401"/>
        <end position="421"/>
    </location>
</feature>
<evidence type="ECO:0000256" key="2">
    <source>
        <dbReference type="ARBA" id="ARBA00022448"/>
    </source>
</evidence>